<evidence type="ECO:0000313" key="2">
    <source>
        <dbReference type="EMBL" id="MBT2187020.1"/>
    </source>
</evidence>
<feature type="transmembrane region" description="Helical" evidence="1">
    <location>
        <begin position="26"/>
        <end position="44"/>
    </location>
</feature>
<keyword evidence="1" id="KW-0812">Transmembrane</keyword>
<dbReference type="EMBL" id="JAHGAW010000005">
    <property type="protein sequence ID" value="MBT2187020.1"/>
    <property type="molecule type" value="Genomic_DNA"/>
</dbReference>
<feature type="transmembrane region" description="Helical" evidence="1">
    <location>
        <begin position="73"/>
        <end position="92"/>
    </location>
</feature>
<sequence>MVQNGPTSDGFEGGKREDRFPDQSSGYLAGLAAIPIFFFFAALWGNEKGAVAADVFASLLLLARAKWSLSAHGFFWVIILALFVADLSLLYFMRLRSDAEILLGAAGLILQFSVAYLILPKVLN</sequence>
<accession>A0A9X1IR86</accession>
<dbReference type="RefSeq" id="WP_214622775.1">
    <property type="nucleotide sequence ID" value="NZ_JAHGAW010000005.1"/>
</dbReference>
<organism evidence="2 3">
    <name type="scientific">Sphingobium nicotianae</name>
    <dbReference type="NCBI Taxonomy" id="2782607"/>
    <lineage>
        <taxon>Bacteria</taxon>
        <taxon>Pseudomonadati</taxon>
        <taxon>Pseudomonadota</taxon>
        <taxon>Alphaproteobacteria</taxon>
        <taxon>Sphingomonadales</taxon>
        <taxon>Sphingomonadaceae</taxon>
        <taxon>Sphingobium</taxon>
    </lineage>
</organism>
<keyword evidence="3" id="KW-1185">Reference proteome</keyword>
<feature type="transmembrane region" description="Helical" evidence="1">
    <location>
        <begin position="99"/>
        <end position="119"/>
    </location>
</feature>
<dbReference type="AlphaFoldDB" id="A0A9X1IR86"/>
<reference evidence="2" key="1">
    <citation type="submission" date="2021-05" db="EMBL/GenBank/DDBJ databases">
        <title>Genome of Sphingobium sp. strain.</title>
        <authorList>
            <person name="Fan R."/>
        </authorList>
    </citation>
    <scope>NUCLEOTIDE SEQUENCE</scope>
    <source>
        <strain evidence="2">H33</strain>
    </source>
</reference>
<gene>
    <name evidence="2" type="ORF">KK488_08685</name>
</gene>
<evidence type="ECO:0000256" key="1">
    <source>
        <dbReference type="SAM" id="Phobius"/>
    </source>
</evidence>
<protein>
    <submittedName>
        <fullName evidence="2">Uncharacterized protein</fullName>
    </submittedName>
</protein>
<proteinExistence type="predicted"/>
<keyword evidence="1" id="KW-1133">Transmembrane helix</keyword>
<dbReference type="Proteomes" id="UP001138757">
    <property type="component" value="Unassembled WGS sequence"/>
</dbReference>
<name>A0A9X1IR86_9SPHN</name>
<keyword evidence="1" id="KW-0472">Membrane</keyword>
<comment type="caution">
    <text evidence="2">The sequence shown here is derived from an EMBL/GenBank/DDBJ whole genome shotgun (WGS) entry which is preliminary data.</text>
</comment>
<evidence type="ECO:0000313" key="3">
    <source>
        <dbReference type="Proteomes" id="UP001138757"/>
    </source>
</evidence>